<sequence length="252" mass="28655">MDSAVLIFVFTLIINILKCEAISLEETINLLLKYRRNLEAAKEAKDKLKNINLKTKKYRSSFYGDEEDEDEISYRRAFVSAEDLGDFRKNTKYGYGTNDLYTPSRRLYDFHAGMRSPILGSPTVPSQLPEAEAILPGHTLIRPALGMLKSAVKFPHKDLDNGAGVYGNLDNLGITYGGTGERVLYTGFRRNNNDFLPSVSSEASNFKPRYIIALVRKKPRNKDKPVARFRDYGKLEREKKQLLLNSFSPKTM</sequence>
<evidence type="ECO:0000256" key="1">
    <source>
        <dbReference type="SAM" id="Coils"/>
    </source>
</evidence>
<evidence type="ECO:0000313" key="4">
    <source>
        <dbReference type="Proteomes" id="UP001153321"/>
    </source>
</evidence>
<keyword evidence="1" id="KW-0175">Coiled coil</keyword>
<accession>A0A9P0IAN2</accession>
<reference evidence="3" key="1">
    <citation type="submission" date="2022-02" db="EMBL/GenBank/DDBJ databases">
        <authorList>
            <person name="King R."/>
        </authorList>
    </citation>
    <scope>NUCLEOTIDE SEQUENCE</scope>
</reference>
<keyword evidence="2" id="KW-0732">Signal</keyword>
<dbReference type="Proteomes" id="UP001153321">
    <property type="component" value="Chromosome 3"/>
</dbReference>
<gene>
    <name evidence="3" type="ORF">SPLIT_LOCUS8553</name>
</gene>
<name>A0A9P0IAN2_SPOLI</name>
<dbReference type="AlphaFoldDB" id="A0A9P0IAN2"/>
<evidence type="ECO:0000256" key="2">
    <source>
        <dbReference type="SAM" id="SignalP"/>
    </source>
</evidence>
<dbReference type="EMBL" id="LR824534">
    <property type="protein sequence ID" value="CAH1643198.1"/>
    <property type="molecule type" value="Genomic_DNA"/>
</dbReference>
<organism evidence="3 4">
    <name type="scientific">Spodoptera littoralis</name>
    <name type="common">Egyptian cotton leafworm</name>
    <dbReference type="NCBI Taxonomy" id="7109"/>
    <lineage>
        <taxon>Eukaryota</taxon>
        <taxon>Metazoa</taxon>
        <taxon>Ecdysozoa</taxon>
        <taxon>Arthropoda</taxon>
        <taxon>Hexapoda</taxon>
        <taxon>Insecta</taxon>
        <taxon>Pterygota</taxon>
        <taxon>Neoptera</taxon>
        <taxon>Endopterygota</taxon>
        <taxon>Lepidoptera</taxon>
        <taxon>Glossata</taxon>
        <taxon>Ditrysia</taxon>
        <taxon>Noctuoidea</taxon>
        <taxon>Noctuidae</taxon>
        <taxon>Amphipyrinae</taxon>
        <taxon>Spodoptera</taxon>
    </lineage>
</organism>
<keyword evidence="4" id="KW-1185">Reference proteome</keyword>
<feature type="coiled-coil region" evidence="1">
    <location>
        <begin position="24"/>
        <end position="51"/>
    </location>
</feature>
<evidence type="ECO:0000313" key="3">
    <source>
        <dbReference type="EMBL" id="CAH1643198.1"/>
    </source>
</evidence>
<protein>
    <submittedName>
        <fullName evidence="3">Uncharacterized protein</fullName>
    </submittedName>
</protein>
<feature type="signal peptide" evidence="2">
    <location>
        <begin position="1"/>
        <end position="21"/>
    </location>
</feature>
<proteinExistence type="predicted"/>
<feature type="chain" id="PRO_5040317463" evidence="2">
    <location>
        <begin position="22"/>
        <end position="252"/>
    </location>
</feature>